<dbReference type="EMBL" id="SDOV01000001">
    <property type="protein sequence ID" value="KAH7646721.1"/>
    <property type="molecule type" value="Genomic_DNA"/>
</dbReference>
<feature type="transmembrane region" description="Helical" evidence="1">
    <location>
        <begin position="124"/>
        <end position="148"/>
    </location>
</feature>
<feature type="transmembrane region" description="Helical" evidence="1">
    <location>
        <begin position="75"/>
        <end position="104"/>
    </location>
</feature>
<proteinExistence type="predicted"/>
<feature type="transmembrane region" description="Helical" evidence="1">
    <location>
        <begin position="42"/>
        <end position="63"/>
    </location>
</feature>
<accession>A0A9D4P8J1</accession>
<comment type="caution">
    <text evidence="2">The sequence shown here is derived from an EMBL/GenBank/DDBJ whole genome shotgun (WGS) entry which is preliminary data.</text>
</comment>
<reference evidence="2" key="1">
    <citation type="submission" date="2020-06" db="EMBL/GenBank/DDBJ databases">
        <authorList>
            <person name="Ji K."/>
            <person name="Li J."/>
        </authorList>
    </citation>
    <scope>NUCLEOTIDE SEQUENCE</scope>
    <source>
        <strain evidence="2">JKM2019</strain>
        <tissue evidence="2">Whole body</tissue>
    </source>
</reference>
<reference evidence="2" key="2">
    <citation type="journal article" date="2021" name="World Allergy Organ. J.">
        <title>Chromosome-level assembly of Dermatophagoides farinae genome and transcriptome reveals two novel allergens Der f 37 and Der f 39.</title>
        <authorList>
            <person name="Chen J."/>
            <person name="Cai Z."/>
            <person name="Fan D."/>
            <person name="Hu J."/>
            <person name="Hou Y."/>
            <person name="He Y."/>
            <person name="Zhang Z."/>
            <person name="Zhao Z."/>
            <person name="Gao P."/>
            <person name="Hu W."/>
            <person name="Sun J."/>
            <person name="Li J."/>
            <person name="Ji K."/>
        </authorList>
    </citation>
    <scope>NUCLEOTIDE SEQUENCE</scope>
    <source>
        <strain evidence="2">JKM2019</strain>
    </source>
</reference>
<dbReference type="Proteomes" id="UP000828236">
    <property type="component" value="Unassembled WGS sequence"/>
</dbReference>
<keyword evidence="1" id="KW-0472">Membrane</keyword>
<sequence>MTIIDPMPIGGDGGGNLINWIGQSIIISNDQQEEIPSSSSSIFFIAGRPLIVTCFLAYVLAILGSVAIGLEHQTLLLLLTIVFAAIFICSLTVLVFSFLTTITLTIDGDSSSDSNFRLNFWNSLLILIVSISGLEFYTITYLICFIYFERRTEKSYEYSLAKIVNDL</sequence>
<keyword evidence="1" id="KW-0812">Transmembrane</keyword>
<evidence type="ECO:0000256" key="1">
    <source>
        <dbReference type="SAM" id="Phobius"/>
    </source>
</evidence>
<name>A0A9D4P8J1_DERFA</name>
<gene>
    <name evidence="2" type="ORF">HUG17_2259</name>
</gene>
<keyword evidence="1" id="KW-1133">Transmembrane helix</keyword>
<evidence type="ECO:0000313" key="2">
    <source>
        <dbReference type="EMBL" id="KAH7646721.1"/>
    </source>
</evidence>
<dbReference type="AlphaFoldDB" id="A0A9D4P8J1"/>
<protein>
    <submittedName>
        <fullName evidence="2">Uncharacterized protein</fullName>
    </submittedName>
</protein>
<organism evidence="2">
    <name type="scientific">Dermatophagoides farinae</name>
    <name type="common">American house dust mite</name>
    <dbReference type="NCBI Taxonomy" id="6954"/>
    <lineage>
        <taxon>Eukaryota</taxon>
        <taxon>Metazoa</taxon>
        <taxon>Ecdysozoa</taxon>
        <taxon>Arthropoda</taxon>
        <taxon>Chelicerata</taxon>
        <taxon>Arachnida</taxon>
        <taxon>Acari</taxon>
        <taxon>Acariformes</taxon>
        <taxon>Sarcoptiformes</taxon>
        <taxon>Astigmata</taxon>
        <taxon>Psoroptidia</taxon>
        <taxon>Analgoidea</taxon>
        <taxon>Pyroglyphidae</taxon>
        <taxon>Dermatophagoidinae</taxon>
        <taxon>Dermatophagoides</taxon>
    </lineage>
</organism>